<dbReference type="Proteomes" id="UP001595748">
    <property type="component" value="Unassembled WGS sequence"/>
</dbReference>
<evidence type="ECO:0000256" key="1">
    <source>
        <dbReference type="SAM" id="SignalP"/>
    </source>
</evidence>
<organism evidence="2 3">
    <name type="scientific">Deinococcus antarcticus</name>
    <dbReference type="NCBI Taxonomy" id="1298767"/>
    <lineage>
        <taxon>Bacteria</taxon>
        <taxon>Thermotogati</taxon>
        <taxon>Deinococcota</taxon>
        <taxon>Deinococci</taxon>
        <taxon>Deinococcales</taxon>
        <taxon>Deinococcaceae</taxon>
        <taxon>Deinococcus</taxon>
    </lineage>
</organism>
<evidence type="ECO:0000313" key="2">
    <source>
        <dbReference type="EMBL" id="MFC3862112.1"/>
    </source>
</evidence>
<feature type="signal peptide" evidence="1">
    <location>
        <begin position="1"/>
        <end position="21"/>
    </location>
</feature>
<gene>
    <name evidence="2" type="ORF">ACFOPQ_15195</name>
</gene>
<dbReference type="Gene3D" id="2.40.160.70">
    <property type="entry name" value="outer membrane protein from Thermus thermophilus HB27"/>
    <property type="match status" value="1"/>
</dbReference>
<name>A0ABV8AD14_9DEIO</name>
<proteinExistence type="predicted"/>
<feature type="chain" id="PRO_5046320265" description="Outer membrane protein beta-barrel domain-containing protein" evidence="1">
    <location>
        <begin position="22"/>
        <end position="236"/>
    </location>
</feature>
<protein>
    <recommendedName>
        <fullName evidence="4">Outer membrane protein beta-barrel domain-containing protein</fullName>
    </recommendedName>
</protein>
<dbReference type="RefSeq" id="WP_380079670.1">
    <property type="nucleotide sequence ID" value="NZ_JBHRZF010000174.1"/>
</dbReference>
<dbReference type="EMBL" id="JBHRZF010000174">
    <property type="protein sequence ID" value="MFC3862112.1"/>
    <property type="molecule type" value="Genomic_DNA"/>
</dbReference>
<keyword evidence="1" id="KW-0732">Signal</keyword>
<evidence type="ECO:0000313" key="3">
    <source>
        <dbReference type="Proteomes" id="UP001595748"/>
    </source>
</evidence>
<reference evidence="3" key="1">
    <citation type="journal article" date="2019" name="Int. J. Syst. Evol. Microbiol.">
        <title>The Global Catalogue of Microorganisms (GCM) 10K type strain sequencing project: providing services to taxonomists for standard genome sequencing and annotation.</title>
        <authorList>
            <consortium name="The Broad Institute Genomics Platform"/>
            <consortium name="The Broad Institute Genome Sequencing Center for Infectious Disease"/>
            <person name="Wu L."/>
            <person name="Ma J."/>
        </authorList>
    </citation>
    <scope>NUCLEOTIDE SEQUENCE [LARGE SCALE GENOMIC DNA]</scope>
    <source>
        <strain evidence="3">CCTCC AB 2013263</strain>
    </source>
</reference>
<comment type="caution">
    <text evidence="2">The sequence shown here is derived from an EMBL/GenBank/DDBJ whole genome shotgun (WGS) entry which is preliminary data.</text>
</comment>
<keyword evidence="3" id="KW-1185">Reference proteome</keyword>
<accession>A0ABV8AD14</accession>
<evidence type="ECO:0008006" key="4">
    <source>
        <dbReference type="Google" id="ProtNLM"/>
    </source>
</evidence>
<sequence>MKRLMTAAALLTALTAATASAQFSTVTTQRTIQSSRPVELGLTAGYASGLSGEVFVHAPNVAGPIGVKLSAAYTSPGDSIRDDVSINPTLGLGTFGSYKAQGLASEGGSHVVVGLDGTYSLGEVTPGISVLGYAGGRYGMFKATETYANDAALSNTYSTSAFGVGVGAQLSYALAGNMSLVGDLGVDHFFNSAINISGGANDTYNTGEAGYNDLRSRLAFPGTVFKAKLGLKLSNY</sequence>